<feature type="compositionally biased region" description="Basic and acidic residues" evidence="1">
    <location>
        <begin position="9"/>
        <end position="37"/>
    </location>
</feature>
<dbReference type="KEGG" id="hoh:Hoch_6021"/>
<evidence type="ECO:0000313" key="3">
    <source>
        <dbReference type="Proteomes" id="UP000001880"/>
    </source>
</evidence>
<organism evidence="2 3">
    <name type="scientific">Haliangium ochraceum (strain DSM 14365 / JCM 11303 / SMP-2)</name>
    <dbReference type="NCBI Taxonomy" id="502025"/>
    <lineage>
        <taxon>Bacteria</taxon>
        <taxon>Pseudomonadati</taxon>
        <taxon>Myxococcota</taxon>
        <taxon>Polyangia</taxon>
        <taxon>Haliangiales</taxon>
        <taxon>Kofleriaceae</taxon>
        <taxon>Haliangium</taxon>
    </lineage>
</organism>
<keyword evidence="3" id="KW-1185">Reference proteome</keyword>
<dbReference type="EMBL" id="CP001804">
    <property type="protein sequence ID" value="ACY18496.1"/>
    <property type="molecule type" value="Genomic_DNA"/>
</dbReference>
<sequence>MTDGIGTSPDREKKNRPTQERKDAGHNESPASERRTPPDGIGTSP</sequence>
<gene>
    <name evidence="2" type="ordered locus">Hoch_6021</name>
</gene>
<dbReference type="HOGENOM" id="CLU_3200542_0_0_7"/>
<protein>
    <submittedName>
        <fullName evidence="2">Uncharacterized protein</fullName>
    </submittedName>
</protein>
<reference evidence="2 3" key="1">
    <citation type="journal article" date="2010" name="Stand. Genomic Sci.">
        <title>Complete genome sequence of Haliangium ochraceum type strain (SMP-2).</title>
        <authorList>
            <consortium name="US DOE Joint Genome Institute (JGI-PGF)"/>
            <person name="Ivanova N."/>
            <person name="Daum C."/>
            <person name="Lang E."/>
            <person name="Abt B."/>
            <person name="Kopitz M."/>
            <person name="Saunders E."/>
            <person name="Lapidus A."/>
            <person name="Lucas S."/>
            <person name="Glavina Del Rio T."/>
            <person name="Nolan M."/>
            <person name="Tice H."/>
            <person name="Copeland A."/>
            <person name="Cheng J.F."/>
            <person name="Chen F."/>
            <person name="Bruce D."/>
            <person name="Goodwin L."/>
            <person name="Pitluck S."/>
            <person name="Mavromatis K."/>
            <person name="Pati A."/>
            <person name="Mikhailova N."/>
            <person name="Chen A."/>
            <person name="Palaniappan K."/>
            <person name="Land M."/>
            <person name="Hauser L."/>
            <person name="Chang Y.J."/>
            <person name="Jeffries C.D."/>
            <person name="Detter J.C."/>
            <person name="Brettin T."/>
            <person name="Rohde M."/>
            <person name="Goker M."/>
            <person name="Bristow J."/>
            <person name="Markowitz V."/>
            <person name="Eisen J.A."/>
            <person name="Hugenholtz P."/>
            <person name="Kyrpides N.C."/>
            <person name="Klenk H.P."/>
        </authorList>
    </citation>
    <scope>NUCLEOTIDE SEQUENCE [LARGE SCALE GENOMIC DNA]</scope>
    <source>
        <strain evidence="3">DSM 14365 / CIP 107738 / JCM 11303 / AJ 13395 / SMP-2</strain>
    </source>
</reference>
<evidence type="ECO:0000256" key="1">
    <source>
        <dbReference type="SAM" id="MobiDB-lite"/>
    </source>
</evidence>
<accession>D0LJY9</accession>
<dbReference type="RefSeq" id="WP_012831088.1">
    <property type="nucleotide sequence ID" value="NC_013440.1"/>
</dbReference>
<name>D0LJY9_HALO1</name>
<proteinExistence type="predicted"/>
<dbReference type="Proteomes" id="UP000001880">
    <property type="component" value="Chromosome"/>
</dbReference>
<evidence type="ECO:0000313" key="2">
    <source>
        <dbReference type="EMBL" id="ACY18496.1"/>
    </source>
</evidence>
<dbReference type="AlphaFoldDB" id="D0LJY9"/>
<feature type="region of interest" description="Disordered" evidence="1">
    <location>
        <begin position="1"/>
        <end position="45"/>
    </location>
</feature>